<keyword evidence="3" id="KW-1185">Reference proteome</keyword>
<protein>
    <recommendedName>
        <fullName evidence="4">MFS transporter</fullName>
    </recommendedName>
</protein>
<feature type="transmembrane region" description="Helical" evidence="1">
    <location>
        <begin position="359"/>
        <end position="381"/>
    </location>
</feature>
<evidence type="ECO:0008006" key="4">
    <source>
        <dbReference type="Google" id="ProtNLM"/>
    </source>
</evidence>
<feature type="transmembrane region" description="Helical" evidence="1">
    <location>
        <begin position="95"/>
        <end position="125"/>
    </location>
</feature>
<feature type="transmembrane region" description="Helical" evidence="1">
    <location>
        <begin position="20"/>
        <end position="42"/>
    </location>
</feature>
<dbReference type="RefSeq" id="WP_183769883.1">
    <property type="nucleotide sequence ID" value="NZ_JACIDK010000001.1"/>
</dbReference>
<feature type="transmembrane region" description="Helical" evidence="1">
    <location>
        <begin position="54"/>
        <end position="75"/>
    </location>
</feature>
<accession>A0A839ZXS4</accession>
<reference evidence="2 3" key="1">
    <citation type="submission" date="2020-08" db="EMBL/GenBank/DDBJ databases">
        <title>Genomic Encyclopedia of Type Strains, Phase IV (KMG-IV): sequencing the most valuable type-strain genomes for metagenomic binning, comparative biology and taxonomic classification.</title>
        <authorList>
            <person name="Goeker M."/>
        </authorList>
    </citation>
    <scope>NUCLEOTIDE SEQUENCE [LARGE SCALE GENOMIC DNA]</scope>
    <source>
        <strain evidence="2 3">DSM 21793</strain>
    </source>
</reference>
<keyword evidence="1" id="KW-0472">Membrane</keyword>
<evidence type="ECO:0000313" key="2">
    <source>
        <dbReference type="EMBL" id="MBB3889967.1"/>
    </source>
</evidence>
<evidence type="ECO:0000256" key="1">
    <source>
        <dbReference type="SAM" id="Phobius"/>
    </source>
</evidence>
<feature type="transmembrane region" description="Helical" evidence="1">
    <location>
        <begin position="164"/>
        <end position="188"/>
    </location>
</feature>
<dbReference type="EMBL" id="JACIDK010000001">
    <property type="protein sequence ID" value="MBB3889967.1"/>
    <property type="molecule type" value="Genomic_DNA"/>
</dbReference>
<dbReference type="Gene3D" id="1.20.1250.20">
    <property type="entry name" value="MFS general substrate transporter like domains"/>
    <property type="match status" value="1"/>
</dbReference>
<comment type="caution">
    <text evidence="2">The sequence shown here is derived from an EMBL/GenBank/DDBJ whole genome shotgun (WGS) entry which is preliminary data.</text>
</comment>
<dbReference type="SUPFAM" id="SSF103473">
    <property type="entry name" value="MFS general substrate transporter"/>
    <property type="match status" value="1"/>
</dbReference>
<dbReference type="AlphaFoldDB" id="A0A839ZXS4"/>
<evidence type="ECO:0000313" key="3">
    <source>
        <dbReference type="Proteomes" id="UP000530564"/>
    </source>
</evidence>
<keyword evidence="1" id="KW-1133">Transmembrane helix</keyword>
<sequence length="392" mass="39246">MTAALSVAGAPAASRRDVTIALTVGVVALLIAGLQPVVLGGLESEGRLTASQIGLAATVELLALGLTCGLAAAFLKPDRVRLKLALACMAHAGAMFGTCLVAGVAVIAMRGAAGVFAGLMLWAAISTITRAERPERLSGVFVTVQTLAQLVLAAVLPATVVPWFGINGALEALGVISLLTAVAALAGANSYSPLPKAAKGGGGIGLRPLLGLAACFLFMAFIVALWVYLEPLAELSGMSAKQAGLAVAVALGMQVAGGAAATLAARRWRRPGGVLLAVGALNGGILAILFGPPQAALFMGAVAVFGFLWLFALPFQTLLLIQLDPTRRAAMQLGTAQLLGSSFGPLVASFVVSNDEVRGAVGLSAALLVLALIAIGLLTAFRPASAAVGSTG</sequence>
<feature type="transmembrane region" description="Helical" evidence="1">
    <location>
        <begin position="137"/>
        <end position="158"/>
    </location>
</feature>
<feature type="transmembrane region" description="Helical" evidence="1">
    <location>
        <begin position="296"/>
        <end position="321"/>
    </location>
</feature>
<dbReference type="InterPro" id="IPR036259">
    <property type="entry name" value="MFS_trans_sf"/>
</dbReference>
<proteinExistence type="predicted"/>
<name>A0A839ZXS4_9CAUL</name>
<gene>
    <name evidence="2" type="ORF">GGQ61_000664</name>
</gene>
<organism evidence="2 3">
    <name type="scientific">Phenylobacterium haematophilum</name>
    <dbReference type="NCBI Taxonomy" id="98513"/>
    <lineage>
        <taxon>Bacteria</taxon>
        <taxon>Pseudomonadati</taxon>
        <taxon>Pseudomonadota</taxon>
        <taxon>Alphaproteobacteria</taxon>
        <taxon>Caulobacterales</taxon>
        <taxon>Caulobacteraceae</taxon>
        <taxon>Phenylobacterium</taxon>
    </lineage>
</organism>
<feature type="transmembrane region" description="Helical" evidence="1">
    <location>
        <begin position="209"/>
        <end position="229"/>
    </location>
</feature>
<feature type="transmembrane region" description="Helical" evidence="1">
    <location>
        <begin position="244"/>
        <end position="265"/>
    </location>
</feature>
<keyword evidence="1" id="KW-0812">Transmembrane</keyword>
<dbReference type="Proteomes" id="UP000530564">
    <property type="component" value="Unassembled WGS sequence"/>
</dbReference>
<feature type="transmembrane region" description="Helical" evidence="1">
    <location>
        <begin position="272"/>
        <end position="290"/>
    </location>
</feature>